<dbReference type="EMBL" id="JAINUG010000023">
    <property type="protein sequence ID" value="KAJ8411359.1"/>
    <property type="molecule type" value="Genomic_DNA"/>
</dbReference>
<evidence type="ECO:0000313" key="3">
    <source>
        <dbReference type="Proteomes" id="UP001221898"/>
    </source>
</evidence>
<comment type="caution">
    <text evidence="2">The sequence shown here is derived from an EMBL/GenBank/DDBJ whole genome shotgun (WGS) entry which is preliminary data.</text>
</comment>
<dbReference type="AlphaFoldDB" id="A0AAD7WWZ6"/>
<evidence type="ECO:0000256" key="1">
    <source>
        <dbReference type="SAM" id="MobiDB-lite"/>
    </source>
</evidence>
<sequence>MEGGGWKIDRVPPHHQTQHGCGGHRLAFQGPGGNRYRCLLAFLSACVTASHAIVSHARMFAQAQLPLLPLVCPSRGKVWVDRNPPQR</sequence>
<proteinExistence type="predicted"/>
<evidence type="ECO:0000313" key="2">
    <source>
        <dbReference type="EMBL" id="KAJ8411359.1"/>
    </source>
</evidence>
<keyword evidence="3" id="KW-1185">Reference proteome</keyword>
<protein>
    <submittedName>
        <fullName evidence="2">Uncharacterized protein</fullName>
    </submittedName>
</protein>
<gene>
    <name evidence="2" type="ORF">AAFF_G00173650</name>
</gene>
<dbReference type="Proteomes" id="UP001221898">
    <property type="component" value="Unassembled WGS sequence"/>
</dbReference>
<organism evidence="2 3">
    <name type="scientific">Aldrovandia affinis</name>
    <dbReference type="NCBI Taxonomy" id="143900"/>
    <lineage>
        <taxon>Eukaryota</taxon>
        <taxon>Metazoa</taxon>
        <taxon>Chordata</taxon>
        <taxon>Craniata</taxon>
        <taxon>Vertebrata</taxon>
        <taxon>Euteleostomi</taxon>
        <taxon>Actinopterygii</taxon>
        <taxon>Neopterygii</taxon>
        <taxon>Teleostei</taxon>
        <taxon>Notacanthiformes</taxon>
        <taxon>Halosauridae</taxon>
        <taxon>Aldrovandia</taxon>
    </lineage>
</organism>
<reference evidence="2" key="1">
    <citation type="journal article" date="2023" name="Science">
        <title>Genome structures resolve the early diversification of teleost fishes.</title>
        <authorList>
            <person name="Parey E."/>
            <person name="Louis A."/>
            <person name="Montfort J."/>
            <person name="Bouchez O."/>
            <person name="Roques C."/>
            <person name="Iampietro C."/>
            <person name="Lluch J."/>
            <person name="Castinel A."/>
            <person name="Donnadieu C."/>
            <person name="Desvignes T."/>
            <person name="Floi Bucao C."/>
            <person name="Jouanno E."/>
            <person name="Wen M."/>
            <person name="Mejri S."/>
            <person name="Dirks R."/>
            <person name="Jansen H."/>
            <person name="Henkel C."/>
            <person name="Chen W.J."/>
            <person name="Zahm M."/>
            <person name="Cabau C."/>
            <person name="Klopp C."/>
            <person name="Thompson A.W."/>
            <person name="Robinson-Rechavi M."/>
            <person name="Braasch I."/>
            <person name="Lecointre G."/>
            <person name="Bobe J."/>
            <person name="Postlethwait J.H."/>
            <person name="Berthelot C."/>
            <person name="Roest Crollius H."/>
            <person name="Guiguen Y."/>
        </authorList>
    </citation>
    <scope>NUCLEOTIDE SEQUENCE</scope>
    <source>
        <strain evidence="2">NC1722</strain>
    </source>
</reference>
<accession>A0AAD7WWZ6</accession>
<name>A0AAD7WWZ6_9TELE</name>
<feature type="region of interest" description="Disordered" evidence="1">
    <location>
        <begin position="1"/>
        <end position="22"/>
    </location>
</feature>